<protein>
    <submittedName>
        <fullName evidence="2">Uncharacterized protein</fullName>
    </submittedName>
</protein>
<evidence type="ECO:0000313" key="2">
    <source>
        <dbReference type="EMBL" id="KAI9251534.1"/>
    </source>
</evidence>
<feature type="compositionally biased region" description="Low complexity" evidence="1">
    <location>
        <begin position="109"/>
        <end position="125"/>
    </location>
</feature>
<feature type="compositionally biased region" description="Polar residues" evidence="1">
    <location>
        <begin position="72"/>
        <end position="83"/>
    </location>
</feature>
<reference evidence="2" key="2">
    <citation type="submission" date="2023-02" db="EMBL/GenBank/DDBJ databases">
        <authorList>
            <consortium name="DOE Joint Genome Institute"/>
            <person name="Mondo S.J."/>
            <person name="Chang Y."/>
            <person name="Wang Y."/>
            <person name="Ahrendt S."/>
            <person name="Andreopoulos W."/>
            <person name="Barry K."/>
            <person name="Beard J."/>
            <person name="Benny G.L."/>
            <person name="Blankenship S."/>
            <person name="Bonito G."/>
            <person name="Cuomo C."/>
            <person name="Desiro A."/>
            <person name="Gervers K.A."/>
            <person name="Hundley H."/>
            <person name="Kuo A."/>
            <person name="LaButti K."/>
            <person name="Lang B.F."/>
            <person name="Lipzen A."/>
            <person name="O'Donnell K."/>
            <person name="Pangilinan J."/>
            <person name="Reynolds N."/>
            <person name="Sandor L."/>
            <person name="Smith M.W."/>
            <person name="Tsang A."/>
            <person name="Grigoriev I.V."/>
            <person name="Stajich J.E."/>
            <person name="Spatafora J.W."/>
        </authorList>
    </citation>
    <scope>NUCLEOTIDE SEQUENCE</scope>
    <source>
        <strain evidence="2">RSA 2281</strain>
    </source>
</reference>
<reference evidence="2" key="1">
    <citation type="journal article" date="2022" name="IScience">
        <title>Evolution of zygomycete secretomes and the origins of terrestrial fungal ecologies.</title>
        <authorList>
            <person name="Chang Y."/>
            <person name="Wang Y."/>
            <person name="Mondo S."/>
            <person name="Ahrendt S."/>
            <person name="Andreopoulos W."/>
            <person name="Barry K."/>
            <person name="Beard J."/>
            <person name="Benny G.L."/>
            <person name="Blankenship S."/>
            <person name="Bonito G."/>
            <person name="Cuomo C."/>
            <person name="Desiro A."/>
            <person name="Gervers K.A."/>
            <person name="Hundley H."/>
            <person name="Kuo A."/>
            <person name="LaButti K."/>
            <person name="Lang B.F."/>
            <person name="Lipzen A."/>
            <person name="O'Donnell K."/>
            <person name="Pangilinan J."/>
            <person name="Reynolds N."/>
            <person name="Sandor L."/>
            <person name="Smith M.E."/>
            <person name="Tsang A."/>
            <person name="Grigoriev I.V."/>
            <person name="Stajich J.E."/>
            <person name="Spatafora J.W."/>
        </authorList>
    </citation>
    <scope>NUCLEOTIDE SEQUENCE</scope>
    <source>
        <strain evidence="2">RSA 2281</strain>
    </source>
</reference>
<evidence type="ECO:0000313" key="3">
    <source>
        <dbReference type="Proteomes" id="UP001209540"/>
    </source>
</evidence>
<organism evidence="2 3">
    <name type="scientific">Phascolomyces articulosus</name>
    <dbReference type="NCBI Taxonomy" id="60185"/>
    <lineage>
        <taxon>Eukaryota</taxon>
        <taxon>Fungi</taxon>
        <taxon>Fungi incertae sedis</taxon>
        <taxon>Mucoromycota</taxon>
        <taxon>Mucoromycotina</taxon>
        <taxon>Mucoromycetes</taxon>
        <taxon>Mucorales</taxon>
        <taxon>Lichtheimiaceae</taxon>
        <taxon>Phascolomyces</taxon>
    </lineage>
</organism>
<accession>A0AAD5JSE8</accession>
<name>A0AAD5JSE8_9FUNG</name>
<dbReference type="AlphaFoldDB" id="A0AAD5JSE8"/>
<dbReference type="EMBL" id="JAIXMP010000030">
    <property type="protein sequence ID" value="KAI9251534.1"/>
    <property type="molecule type" value="Genomic_DNA"/>
</dbReference>
<evidence type="ECO:0000256" key="1">
    <source>
        <dbReference type="SAM" id="MobiDB-lite"/>
    </source>
</evidence>
<feature type="compositionally biased region" description="Low complexity" evidence="1">
    <location>
        <begin position="9"/>
        <end position="19"/>
    </location>
</feature>
<feature type="region of interest" description="Disordered" evidence="1">
    <location>
        <begin position="1"/>
        <end position="20"/>
    </location>
</feature>
<sequence>MFDPHSHFQQSEPYQQQQQHYDDYSPRIYILDRSPHYHLISKAIQCRRQRKSSTDSSSCSTFSSFSKTLVQQHTTATSPSTNTADHHTSMAHVQNGLPSPPMDGHFKMTPTSSPSPSHSFTTSSTEEQDSLVDSHHHSSSNGLSKADICVKLQELRDEKHRLFQLIKQQLVQEEQQQQLQYIG</sequence>
<proteinExistence type="predicted"/>
<keyword evidence="3" id="KW-1185">Reference proteome</keyword>
<gene>
    <name evidence="2" type="ORF">BDA99DRAFT_204012</name>
</gene>
<feature type="region of interest" description="Disordered" evidence="1">
    <location>
        <begin position="72"/>
        <end position="143"/>
    </location>
</feature>
<dbReference type="Proteomes" id="UP001209540">
    <property type="component" value="Unassembled WGS sequence"/>
</dbReference>
<comment type="caution">
    <text evidence="2">The sequence shown here is derived from an EMBL/GenBank/DDBJ whole genome shotgun (WGS) entry which is preliminary data.</text>
</comment>